<dbReference type="CDD" id="cd03221">
    <property type="entry name" value="ABCF_EF-3"/>
    <property type="match status" value="1"/>
</dbReference>
<dbReference type="Proteomes" id="UP000183126">
    <property type="component" value="Chromosome I"/>
</dbReference>
<evidence type="ECO:0000313" key="6">
    <source>
        <dbReference type="Proteomes" id="UP000183126"/>
    </source>
</evidence>
<dbReference type="InterPro" id="IPR050611">
    <property type="entry name" value="ABCF"/>
</dbReference>
<evidence type="ECO:0000256" key="3">
    <source>
        <dbReference type="ARBA" id="ARBA00022840"/>
    </source>
</evidence>
<keyword evidence="3" id="KW-0067">ATP-binding</keyword>
<dbReference type="EMBL" id="LT629760">
    <property type="protein sequence ID" value="SDT03987.1"/>
    <property type="molecule type" value="Genomic_DNA"/>
</dbReference>
<dbReference type="Gene3D" id="3.40.50.300">
    <property type="entry name" value="P-loop containing nucleotide triphosphate hydrolases"/>
    <property type="match status" value="1"/>
</dbReference>
<dbReference type="SUPFAM" id="SSF52540">
    <property type="entry name" value="P-loop containing nucleoside triphosphate hydrolases"/>
    <property type="match status" value="1"/>
</dbReference>
<keyword evidence="6" id="KW-1185">Reference proteome</keyword>
<reference evidence="5 6" key="1">
    <citation type="submission" date="2016-10" db="EMBL/GenBank/DDBJ databases">
        <authorList>
            <person name="Varghese N."/>
            <person name="Submissions S."/>
        </authorList>
    </citation>
    <scope>NUCLEOTIDE SEQUENCE [LARGE SCALE GENOMIC DNA]</scope>
    <source>
        <strain evidence="5 6">BS3111</strain>
    </source>
</reference>
<dbReference type="SMART" id="SM00382">
    <property type="entry name" value="AAA"/>
    <property type="match status" value="1"/>
</dbReference>
<protein>
    <submittedName>
        <fullName evidence="5">ABC transporter</fullName>
    </submittedName>
</protein>
<proteinExistence type="predicted"/>
<evidence type="ECO:0000256" key="2">
    <source>
        <dbReference type="ARBA" id="ARBA00022741"/>
    </source>
</evidence>
<sequence>MMLSPESVVPQGKLVLQLNQVVLPFGSRTPINLSLTGPMRMAILGVNGSGKSTLLRVIAGQLPVAAGEWVRSCHIGWLDQDAGLEHPERTAVQWLYESNPLLPQSEARTRLAQMGIDADRAMLDTCQLSSGERLKIALAAQLYAQRPPQLLLLDEPDNHLDLPSRIALEQMLNQYQGALVVVSHDEAFLQSINLDGELRL</sequence>
<organism evidence="5 6">
    <name type="scientific">Pseudomonas trivialis</name>
    <dbReference type="NCBI Taxonomy" id="200450"/>
    <lineage>
        <taxon>Bacteria</taxon>
        <taxon>Pseudomonadati</taxon>
        <taxon>Pseudomonadota</taxon>
        <taxon>Gammaproteobacteria</taxon>
        <taxon>Pseudomonadales</taxon>
        <taxon>Pseudomonadaceae</taxon>
        <taxon>Pseudomonas</taxon>
    </lineage>
</organism>
<gene>
    <name evidence="5" type="ORF">SAMN04490205_4527</name>
</gene>
<keyword evidence="2" id="KW-0547">Nucleotide-binding</keyword>
<dbReference type="Pfam" id="PF00005">
    <property type="entry name" value="ABC_tran"/>
    <property type="match status" value="1"/>
</dbReference>
<dbReference type="InterPro" id="IPR003439">
    <property type="entry name" value="ABC_transporter-like_ATP-bd"/>
</dbReference>
<evidence type="ECO:0000259" key="4">
    <source>
        <dbReference type="SMART" id="SM00382"/>
    </source>
</evidence>
<name>A0ABY0UQN5_9PSED</name>
<dbReference type="PANTHER" id="PTHR19211:SF6">
    <property type="entry name" value="BLL7188 PROTEIN"/>
    <property type="match status" value="1"/>
</dbReference>
<feature type="domain" description="AAA+ ATPase" evidence="4">
    <location>
        <begin position="37"/>
        <end position="200"/>
    </location>
</feature>
<dbReference type="InterPro" id="IPR003593">
    <property type="entry name" value="AAA+_ATPase"/>
</dbReference>
<keyword evidence="1" id="KW-0677">Repeat</keyword>
<dbReference type="PANTHER" id="PTHR19211">
    <property type="entry name" value="ATP-BINDING TRANSPORT PROTEIN-RELATED"/>
    <property type="match status" value="1"/>
</dbReference>
<accession>A0ABY0UQN5</accession>
<evidence type="ECO:0000256" key="1">
    <source>
        <dbReference type="ARBA" id="ARBA00022737"/>
    </source>
</evidence>
<dbReference type="InterPro" id="IPR027417">
    <property type="entry name" value="P-loop_NTPase"/>
</dbReference>
<evidence type="ECO:0000313" key="5">
    <source>
        <dbReference type="EMBL" id="SDT03987.1"/>
    </source>
</evidence>